<protein>
    <recommendedName>
        <fullName evidence="3">Membrane protein insertion efficiency factor</fullName>
    </recommendedName>
</protein>
<dbReference type="NCBIfam" id="TIGR00278">
    <property type="entry name" value="membrane protein insertion efficiency factor YidD"/>
    <property type="match status" value="1"/>
</dbReference>
<dbReference type="Pfam" id="PF01809">
    <property type="entry name" value="YidD"/>
    <property type="match status" value="1"/>
</dbReference>
<evidence type="ECO:0000313" key="2">
    <source>
        <dbReference type="Proteomes" id="UP000176233"/>
    </source>
</evidence>
<name>A0A1F5NQZ9_9BACT</name>
<comment type="caution">
    <text evidence="1">The sequence shown here is derived from an EMBL/GenBank/DDBJ whole genome shotgun (WGS) entry which is preliminary data.</text>
</comment>
<reference evidence="1 2" key="1">
    <citation type="journal article" date="2016" name="Nat. Commun.">
        <title>Thousands of microbial genomes shed light on interconnected biogeochemical processes in an aquifer system.</title>
        <authorList>
            <person name="Anantharaman K."/>
            <person name="Brown C.T."/>
            <person name="Hug L.A."/>
            <person name="Sharon I."/>
            <person name="Castelle C.J."/>
            <person name="Probst A.J."/>
            <person name="Thomas B.C."/>
            <person name="Singh A."/>
            <person name="Wilkins M.J."/>
            <person name="Karaoz U."/>
            <person name="Brodie E.L."/>
            <person name="Williams K.H."/>
            <person name="Hubbard S.S."/>
            <person name="Banfield J.F."/>
        </authorList>
    </citation>
    <scope>NUCLEOTIDE SEQUENCE [LARGE SCALE GENOMIC DNA]</scope>
</reference>
<sequence>MEIIKTISKILSFPLLFLVLIYQKTFSPDHGLARGLFPYGYCKFYPSCSEYARLVLASQGVMGLPKIFKRLLSCRPGQSPAVDLP</sequence>
<accession>A0A1F5NQZ9</accession>
<evidence type="ECO:0008006" key="3">
    <source>
        <dbReference type="Google" id="ProtNLM"/>
    </source>
</evidence>
<dbReference type="InterPro" id="IPR002696">
    <property type="entry name" value="Membr_insert_effic_factor_YidD"/>
</dbReference>
<evidence type="ECO:0000313" key="1">
    <source>
        <dbReference type="EMBL" id="OGE80109.1"/>
    </source>
</evidence>
<organism evidence="1 2">
    <name type="scientific">Candidatus Doudnabacteria bacterium RIFCSPHIGHO2_01_FULL_45_18</name>
    <dbReference type="NCBI Taxonomy" id="1817823"/>
    <lineage>
        <taxon>Bacteria</taxon>
        <taxon>Candidatus Doudnaibacteriota</taxon>
    </lineage>
</organism>
<dbReference type="AlphaFoldDB" id="A0A1F5NQZ9"/>
<dbReference type="EMBL" id="MFEJ01000021">
    <property type="protein sequence ID" value="OGE80109.1"/>
    <property type="molecule type" value="Genomic_DNA"/>
</dbReference>
<gene>
    <name evidence="1" type="ORF">A2660_00575</name>
</gene>
<proteinExistence type="predicted"/>
<dbReference type="Proteomes" id="UP000176233">
    <property type="component" value="Unassembled WGS sequence"/>
</dbReference>
<dbReference type="SMART" id="SM01234">
    <property type="entry name" value="Haemolytic"/>
    <property type="match status" value="1"/>
</dbReference>